<dbReference type="KEGG" id="azc:AZC_3009"/>
<reference evidence="2 3" key="6">
    <citation type="journal article" date="2011" name="Appl. Environ. Microbiol.">
        <title>Involvement of the azorhizobial chromosome partition gene (parA) in the onset of bacteroid differentiation during Sesbania rostrata stem nodule development.</title>
        <authorList>
            <person name="Liu CT."/>
            <person name="Lee KB."/>
            <person name="Wang YS."/>
            <person name="Peng MH."/>
            <person name="Lee KT."/>
            <person name="Suzuki S."/>
            <person name="Suzuki T."/>
            <person name="Oyaizu H."/>
        </authorList>
    </citation>
    <scope>NUCLEOTIDE SEQUENCE [LARGE SCALE GENOMIC DNA]</scope>
    <source>
        <strain evidence="3">ATCC 43989 / DSM 5975 / JCM 20966 / LMG 6465 / NBRC 14845 / NCIMB 13405 / ORS 571</strain>
    </source>
</reference>
<dbReference type="Proteomes" id="UP000000270">
    <property type="component" value="Chromosome"/>
</dbReference>
<sequence length="320" mass="34979">MTITNRTALVLGATGGVGGETAAALIRRGWEVRALVRDPASAARRWPLPDMAPVWIAGDAMDAGSVLRAAQGCAVIVHGVNPPGYRDWEKLVVPMLENTIAAARSVGARVVLPGTVYNYGPDAFSDPHEAAPQNPTTKKGRLRVEMEQRLAVAAAQRVPVLILRCGDFFGPRTRNSWFAQGLVKPEGRLKAIADPGAGAGHQWAYLPDVAETIVRLLERDDLPTLARFHFEGFWDADGRGMIEAIREGVGRAVPVKGFPWWLLPLAAPFNTTLRELKEMRYLWRVPLHMRNTQLVAFLGMEPRTPLPQAVRATLAGLHIS</sequence>
<reference evidence="2 3" key="1">
    <citation type="journal article" date="2007" name="Appl. Environ. Microbiol.">
        <title>Rhizobial factors required for stem nodule maturation and maintenance in Sesbania rostrata-Azorhizobium caulinodans ORS571 symbiosis.</title>
        <authorList>
            <person name="Suzuki S."/>
            <person name="Aono T."/>
            <person name="Lee KB."/>
            <person name="Suzuki T."/>
            <person name="Liu CT."/>
            <person name="Miwa H."/>
            <person name="Wakao S."/>
            <person name="Iki T."/>
            <person name="Oyaizu H."/>
        </authorList>
    </citation>
    <scope>NUCLEOTIDE SEQUENCE [LARGE SCALE GENOMIC DNA]</scope>
    <source>
        <strain evidence="3">ATCC 43989 / DSM 5975 / JCM 20966 / LMG 6465 / NBRC 14845 / NCIMB 13405 / ORS 571</strain>
    </source>
</reference>
<gene>
    <name evidence="2" type="ordered locus">AZC_3009</name>
</gene>
<dbReference type="Pfam" id="PF01370">
    <property type="entry name" value="Epimerase"/>
    <property type="match status" value="1"/>
</dbReference>
<dbReference type="AlphaFoldDB" id="A8IDX9"/>
<reference evidence="2 3" key="4">
    <citation type="journal article" date="2009" name="Appl. Environ. Microbiol.">
        <title>Comparative genome-wide transcriptional profiling of Azorhizobium caulinodans ORS571 grown under free-living and symbiotic conditions.</title>
        <authorList>
            <person name="Tsukada S."/>
            <person name="Aono T."/>
            <person name="Akiba N."/>
            <person name="Lee KB."/>
            <person name="Liu CT."/>
            <person name="Toyazaki H."/>
            <person name="Oyaizu H."/>
        </authorList>
    </citation>
    <scope>NUCLEOTIDE SEQUENCE [LARGE SCALE GENOMIC DNA]</scope>
    <source>
        <strain evidence="3">ATCC 43989 / DSM 5975 / JCM 20966 / LMG 6465 / NBRC 14845 / NCIMB 13405 / ORS 571</strain>
    </source>
</reference>
<dbReference type="EMBL" id="AP009384">
    <property type="protein sequence ID" value="BAF89007.1"/>
    <property type="molecule type" value="Genomic_DNA"/>
</dbReference>
<dbReference type="SUPFAM" id="SSF51735">
    <property type="entry name" value="NAD(P)-binding Rossmann-fold domains"/>
    <property type="match status" value="1"/>
</dbReference>
<feature type="domain" description="NAD-dependent epimerase/dehydratase" evidence="1">
    <location>
        <begin position="8"/>
        <end position="219"/>
    </location>
</feature>
<evidence type="ECO:0000259" key="1">
    <source>
        <dbReference type="Pfam" id="PF01370"/>
    </source>
</evidence>
<dbReference type="HOGENOM" id="CLU_049717_0_0_5"/>
<evidence type="ECO:0000313" key="3">
    <source>
        <dbReference type="Proteomes" id="UP000000270"/>
    </source>
</evidence>
<dbReference type="eggNOG" id="COG0451">
    <property type="taxonomic scope" value="Bacteria"/>
</dbReference>
<dbReference type="PANTHER" id="PTHR48079:SF6">
    <property type="entry name" value="NAD(P)-BINDING DOMAIN-CONTAINING PROTEIN-RELATED"/>
    <property type="match status" value="1"/>
</dbReference>
<dbReference type="InterPro" id="IPR036291">
    <property type="entry name" value="NAD(P)-bd_dom_sf"/>
</dbReference>
<accession>A8IDX9</accession>
<protein>
    <submittedName>
        <fullName evidence="2">Putative NAD dependent epimerase</fullName>
    </submittedName>
</protein>
<dbReference type="PANTHER" id="PTHR48079">
    <property type="entry name" value="PROTEIN YEEZ"/>
    <property type="match status" value="1"/>
</dbReference>
<dbReference type="GO" id="GO:0005737">
    <property type="term" value="C:cytoplasm"/>
    <property type="evidence" value="ECO:0007669"/>
    <property type="project" value="TreeGrafter"/>
</dbReference>
<reference evidence="2 3" key="3">
    <citation type="journal article" date="2008" name="BMC Genomics">
        <title>The genome of the versatile nitrogen fixer Azorhizobium caulinodans ORS571.</title>
        <authorList>
            <person name="Lee KB."/>
            <person name="Backer P.D."/>
            <person name="Aono T."/>
            <person name="Liu CT."/>
            <person name="Suzuki S."/>
            <person name="Suzuki T."/>
            <person name="Kaneko T."/>
            <person name="Yamada M."/>
            <person name="Tabata S."/>
            <person name="Kupfer D.M."/>
            <person name="Najar F.Z."/>
            <person name="Wiley G.B."/>
            <person name="Roe B."/>
            <person name="Binnewies T.T."/>
            <person name="Ussery D.W."/>
            <person name="D'Haeze W."/>
            <person name="Herder J.D."/>
            <person name="Gevers D."/>
            <person name="Vereecke D."/>
            <person name="Holsters M."/>
            <person name="Oyaizu H."/>
        </authorList>
    </citation>
    <scope>NUCLEOTIDE SEQUENCE [LARGE SCALE GENOMIC DNA]</scope>
    <source>
        <strain evidence="3">ATCC 43989 / DSM 5975 / JCM 20966 / LMG 6465 / NBRC 14845 / NCIMB 13405 / ORS 571</strain>
    </source>
</reference>
<evidence type="ECO:0000313" key="2">
    <source>
        <dbReference type="EMBL" id="BAF89007.1"/>
    </source>
</evidence>
<dbReference type="STRING" id="438753.AZC_3009"/>
<dbReference type="Gene3D" id="3.40.50.720">
    <property type="entry name" value="NAD(P)-binding Rossmann-like Domain"/>
    <property type="match status" value="1"/>
</dbReference>
<name>A8IDX9_AZOC5</name>
<keyword evidence="3" id="KW-1185">Reference proteome</keyword>
<reference evidence="3" key="2">
    <citation type="submission" date="2007-04" db="EMBL/GenBank/DDBJ databases">
        <title>Complete genome sequence of the nitrogen-fixing bacterium Azorhizobium caulinodans ORS571.</title>
        <authorList>
            <person name="Lee K.B."/>
            <person name="Backer P.D."/>
            <person name="Aono T."/>
            <person name="Liu C.T."/>
            <person name="Suzuki S."/>
            <person name="Suzuki T."/>
            <person name="Kaneko T."/>
            <person name="Yamada M."/>
            <person name="Tabata S."/>
            <person name="Kupfer D.M."/>
            <person name="Najar F.Z."/>
            <person name="Wiley G.B."/>
            <person name="Roe B."/>
            <person name="Binnewies T."/>
            <person name="Ussery D."/>
            <person name="Vereecke D."/>
            <person name="Gevers D."/>
            <person name="Holsters M."/>
            <person name="Oyaizu H."/>
        </authorList>
    </citation>
    <scope>NUCLEOTIDE SEQUENCE [LARGE SCALE GENOMIC DNA]</scope>
    <source>
        <strain evidence="3">ATCC 43989 / DSM 5975 / JCM 20966 / LMG 6465 / NBRC 14845 / NCIMB 13405 / ORS 571</strain>
    </source>
</reference>
<dbReference type="InterPro" id="IPR051783">
    <property type="entry name" value="NAD(P)-dependent_oxidoreduct"/>
</dbReference>
<dbReference type="RefSeq" id="WP_012171533.1">
    <property type="nucleotide sequence ID" value="NC_009937.1"/>
</dbReference>
<organism evidence="2 3">
    <name type="scientific">Azorhizobium caulinodans (strain ATCC 43989 / DSM 5975 / JCM 20966 / LMG 6465 / NBRC 14845 / NCIMB 13405 / ORS 571)</name>
    <dbReference type="NCBI Taxonomy" id="438753"/>
    <lineage>
        <taxon>Bacteria</taxon>
        <taxon>Pseudomonadati</taxon>
        <taxon>Pseudomonadota</taxon>
        <taxon>Alphaproteobacteria</taxon>
        <taxon>Hyphomicrobiales</taxon>
        <taxon>Xanthobacteraceae</taxon>
        <taxon>Azorhizobium</taxon>
    </lineage>
</organism>
<reference evidence="2 3" key="5">
    <citation type="journal article" date="2010" name="Appl. Environ. Microbiol.">
        <title>phrR-like gene praR of Azorhizobium caulinodans ORS571 is essential for symbiosis with Sesbania rostrata and is involved in expression of reb genes.</title>
        <authorList>
            <person name="Akiba N."/>
            <person name="Aono T."/>
            <person name="Toyazaki H."/>
            <person name="Sato S."/>
            <person name="Oyaizu H."/>
        </authorList>
    </citation>
    <scope>NUCLEOTIDE SEQUENCE [LARGE SCALE GENOMIC DNA]</scope>
    <source>
        <strain evidence="3">ATCC 43989 / DSM 5975 / JCM 20966 / LMG 6465 / NBRC 14845 / NCIMB 13405 / ORS 571</strain>
    </source>
</reference>
<proteinExistence type="predicted"/>
<dbReference type="GO" id="GO:0004029">
    <property type="term" value="F:aldehyde dehydrogenase (NAD+) activity"/>
    <property type="evidence" value="ECO:0007669"/>
    <property type="project" value="TreeGrafter"/>
</dbReference>
<dbReference type="InterPro" id="IPR001509">
    <property type="entry name" value="Epimerase_deHydtase"/>
</dbReference>